<dbReference type="GO" id="GO:0004075">
    <property type="term" value="F:biotin carboxylase activity"/>
    <property type="evidence" value="ECO:0007669"/>
    <property type="project" value="UniProtKB-EC"/>
</dbReference>
<dbReference type="Proteomes" id="UP000619788">
    <property type="component" value="Unassembled WGS sequence"/>
</dbReference>
<evidence type="ECO:0000313" key="17">
    <source>
        <dbReference type="EMBL" id="GIH97022.1"/>
    </source>
</evidence>
<keyword evidence="6" id="KW-0276">Fatty acid metabolism</keyword>
<sequence>MPDIRRLAVVNRGEPANRVLDAVAELNRDGVTPRMTTIVLHTDLDAGAWFSRMADEAVSMGPATYVDPRDGRRKSAYLDEERVMAAVLRARADAVWVGWGFLSEHASFARRCEEAGVTFVGPGSATIGLLGDKIAAKQLAEKAAVPVVPWSGGPVTDTADALKHAEQLGYPVVIKAAAGGGGRGIRIVRRPNELGPALDSARAEAEAAFGDPAVFAEQLVPRARHVEVQIIADAHGTVWAVGVRDCSIQRRNQKVIEESASTALTPDTEREIRDAAVRLARAAGYRNAGTVEFLVDPDTGRYLFMEVNTRLQVEHPVTEEAAGIDLVKLQLHVARGGRLSGEPPSVRGHAVEARLCAEDPEQGFAPAPGRVAVWRPPAGPGVRVDAGVSEGDTVAPEFDSMIAKVVAWGRDRAEALARLRRALAVTRVVIEGGATNRAFLLSLLATEEVRRGTADNTWLDRLTARAGHLPEPDPVALLQAAAEAYEADHESERAAFHAAAGRGRPEVPERMGHRARLRYRGLPYELTVFRTGPQEYRVETGDGPAEIRVERLGRYERRLTCGGGRYRVQVAVQGPSYLVEVERDGEWAAHRVHRDDGGIVRAAAPAFVVAVRAAPGDRVAEGDPLVVMESMKMESTLTAPFAGEVAGVDVAVNTQVVEGQPLLRIRETATAAGPVTRARVSFTGLRRAEGGTPMCGPVYAALRGCLLGFDLDPGEIDQHAVEAALEPDDAELLACEEAFLELFAEVCGLYRPLPEPDEPEAASAQEYVLSYLQWLDPERAGLPPGFRARLLRVLAHYGMPDLERTPRLEEAVVWMFRAFRRAGDLVPAVAAVLERRLRHRHLLAPAAGPGLRGLMDRLATAAQARHPVVADLARDVRFHYFDEPQHDEALAAVYAEMEAHLDDLAADPGRPDRDDLIDRLVWCPQPMRGPLLARWRGAGPAFRSVVTEIYIRRFYRTRPLERVGADGDLGTADFGHDGLVHHLVVAYTPLGEVPAACAVIAGHLAGVDPARRVIVELMTWRPGERPAADETQEQVARLLTGRSLGRPVERLCVTVTSEHGAGAEHHRAQHFVYRQTEDGQMGEGFTEEPLYRNLHPMIAERAELWRLSNFELERLRSAEDVYLFRGTARDNPADVRLFAMAEVRDLTPVHDSAGRVVSLPRLERMGLQALAAMREALAAVPPERRPQSNRIVLYVRPPFDVPRERWPDLVRPFVTLAIGVGLEKVLLQVRIPGPDGGTRPAVLHLEGLDEDRITVREEPYGRAPIRPLTEYRRRVLRARRFGAPYPYEIVRMLAPPHGTPGDFPPGRFTEYDLDGDGALVPVERPEGRNTANLVVGVISNDTAKVPEGMTRVAILGDPTRSLGSLAEPECRRVIAALDLAGRMRVPVEWFALSSGARIAMDSGTENMDWIAAVLRRLVEFTQAGGEVNVVVTGVNVGAQPYWNAEATMLMHTRGILVMVAGAAMVLTGKQALDFSGGVSAEDNTGIGGFERIMGPNGQAQYGAATLAEACRILLRHYEHTYVVPGERYPRRRPVSDPADRDVRAEPHPGPEFAAVGEVFSAGHNAERKKPFDIRSVMRAVCDRGCGPLERWARWRDAEIAVVWDGHVGGIPVCLIGLESAPLPRHGFVPADGPPAWTAGTLFPQSSRKVARAINAASGNRPVVVLANLSGFDGSPESMRRRQLEYGAEIGRAVVNFDGPIVFVVVSRYHGGAFVVFSKRLNPRLEIAAVEGSHASVIGGAPAAAVVFVREVRARTEQDPRVTAARETGPRSRLHEITEEVRAEKLREVAAEFDRVHSIRRALEVGSVDRIIPAAELRPYIVQALERGMAG</sequence>
<dbReference type="EMBL" id="BOOJ01000076">
    <property type="protein sequence ID" value="GIH97022.1"/>
    <property type="molecule type" value="Genomic_DNA"/>
</dbReference>
<dbReference type="Pfam" id="PF02786">
    <property type="entry name" value="CPSase_L_D2"/>
    <property type="match status" value="1"/>
</dbReference>
<evidence type="ECO:0000256" key="7">
    <source>
        <dbReference type="ARBA" id="ARBA00022840"/>
    </source>
</evidence>
<reference evidence="17 18" key="1">
    <citation type="submission" date="2021-01" db="EMBL/GenBank/DDBJ databases">
        <title>Whole genome shotgun sequence of Planobispora siamensis NBRC 107568.</title>
        <authorList>
            <person name="Komaki H."/>
            <person name="Tamura T."/>
        </authorList>
    </citation>
    <scope>NUCLEOTIDE SEQUENCE [LARGE SCALE GENOMIC DNA]</scope>
    <source>
        <strain evidence="17 18">NBRC 107568</strain>
    </source>
</reference>
<dbReference type="InterPro" id="IPR050856">
    <property type="entry name" value="Biotin_carboxylase_complex"/>
</dbReference>
<dbReference type="InterPro" id="IPR029045">
    <property type="entry name" value="ClpP/crotonase-like_dom_sf"/>
</dbReference>
<dbReference type="SUPFAM" id="SSF52096">
    <property type="entry name" value="ClpP/crotonase"/>
    <property type="match status" value="2"/>
</dbReference>
<dbReference type="Pfam" id="PF08326">
    <property type="entry name" value="ACC_central"/>
    <property type="match status" value="1"/>
</dbReference>
<dbReference type="PROSITE" id="PS50979">
    <property type="entry name" value="BC"/>
    <property type="match status" value="1"/>
</dbReference>
<keyword evidence="10" id="KW-0092">Biotin</keyword>
<evidence type="ECO:0000256" key="12">
    <source>
        <dbReference type="SAM" id="MobiDB-lite"/>
    </source>
</evidence>
<comment type="caution">
    <text evidence="17">The sequence shown here is derived from an EMBL/GenBank/DDBJ whole genome shotgun (WGS) entry which is preliminary data.</text>
</comment>
<dbReference type="InterPro" id="IPR005479">
    <property type="entry name" value="CPAse_ATP-bd"/>
</dbReference>
<keyword evidence="7 11" id="KW-0067">ATP-binding</keyword>
<dbReference type="Pfam" id="PF02785">
    <property type="entry name" value="Biotin_carb_C"/>
    <property type="match status" value="1"/>
</dbReference>
<dbReference type="SMART" id="SM00878">
    <property type="entry name" value="Biotin_carb_C"/>
    <property type="match status" value="1"/>
</dbReference>
<dbReference type="InterPro" id="IPR016185">
    <property type="entry name" value="PreATP-grasp_dom_sf"/>
</dbReference>
<dbReference type="GO" id="GO:0046872">
    <property type="term" value="F:metal ion binding"/>
    <property type="evidence" value="ECO:0007669"/>
    <property type="project" value="InterPro"/>
</dbReference>
<dbReference type="InterPro" id="IPR011761">
    <property type="entry name" value="ATP-grasp"/>
</dbReference>
<gene>
    <name evidence="17" type="ORF">Psi01_76520</name>
</gene>
<dbReference type="EC" id="6.3.4.14" evidence="2"/>
<evidence type="ECO:0000256" key="11">
    <source>
        <dbReference type="PROSITE-ProRule" id="PRU00409"/>
    </source>
</evidence>
<keyword evidence="8" id="KW-0443">Lipid metabolism</keyword>
<dbReference type="RefSeq" id="WP_204069047.1">
    <property type="nucleotide sequence ID" value="NZ_BOOJ01000076.1"/>
</dbReference>
<dbReference type="PANTHER" id="PTHR18866">
    <property type="entry name" value="CARBOXYLASE:PYRUVATE/ACETYL-COA/PROPIONYL-COA CARBOXYLASE"/>
    <property type="match status" value="1"/>
</dbReference>
<dbReference type="InterPro" id="IPR011764">
    <property type="entry name" value="Biotin_carboxylation_dom"/>
</dbReference>
<evidence type="ECO:0000256" key="3">
    <source>
        <dbReference type="ARBA" id="ARBA00022516"/>
    </source>
</evidence>
<evidence type="ECO:0000256" key="4">
    <source>
        <dbReference type="ARBA" id="ARBA00022598"/>
    </source>
</evidence>
<feature type="domain" description="CoA carboxyltransferase C-terminal" evidence="16">
    <location>
        <begin position="1537"/>
        <end position="1826"/>
    </location>
</feature>
<dbReference type="InterPro" id="IPR011763">
    <property type="entry name" value="COA_CT_C"/>
</dbReference>
<dbReference type="GO" id="GO:0005524">
    <property type="term" value="F:ATP binding"/>
    <property type="evidence" value="ECO:0007669"/>
    <property type="project" value="UniProtKB-UniRule"/>
</dbReference>
<feature type="domain" description="Lipoyl-binding" evidence="13">
    <location>
        <begin position="591"/>
        <end position="666"/>
    </location>
</feature>
<organism evidence="17 18">
    <name type="scientific">Planobispora siamensis</name>
    <dbReference type="NCBI Taxonomy" id="936338"/>
    <lineage>
        <taxon>Bacteria</taxon>
        <taxon>Bacillati</taxon>
        <taxon>Actinomycetota</taxon>
        <taxon>Actinomycetes</taxon>
        <taxon>Streptosporangiales</taxon>
        <taxon>Streptosporangiaceae</taxon>
        <taxon>Planobispora</taxon>
    </lineage>
</organism>
<dbReference type="SUPFAM" id="SSF52440">
    <property type="entry name" value="PreATP-grasp domain"/>
    <property type="match status" value="1"/>
</dbReference>
<evidence type="ECO:0000256" key="1">
    <source>
        <dbReference type="ARBA" id="ARBA00001953"/>
    </source>
</evidence>
<dbReference type="FunFam" id="3.30.1490.20:FF:000003">
    <property type="entry name" value="acetyl-CoA carboxylase isoform X1"/>
    <property type="match status" value="1"/>
</dbReference>
<feature type="domain" description="ATP-grasp" evidence="14">
    <location>
        <begin position="137"/>
        <end position="335"/>
    </location>
</feature>
<dbReference type="PROSITE" id="PS50989">
    <property type="entry name" value="COA_CT_CTER"/>
    <property type="match status" value="1"/>
</dbReference>
<dbReference type="InterPro" id="IPR011054">
    <property type="entry name" value="Rudment_hybrid_motif"/>
</dbReference>
<dbReference type="PROSITE" id="PS50968">
    <property type="entry name" value="BIOTINYL_LIPOYL"/>
    <property type="match status" value="1"/>
</dbReference>
<dbReference type="SUPFAM" id="SSF51246">
    <property type="entry name" value="Rudiment single hybrid motif"/>
    <property type="match status" value="1"/>
</dbReference>
<keyword evidence="5 11" id="KW-0547">Nucleotide-binding</keyword>
<evidence type="ECO:0000259" key="15">
    <source>
        <dbReference type="PROSITE" id="PS50979"/>
    </source>
</evidence>
<evidence type="ECO:0000313" key="18">
    <source>
        <dbReference type="Proteomes" id="UP000619788"/>
    </source>
</evidence>
<keyword evidence="9" id="KW-0275">Fatty acid biosynthesis</keyword>
<comment type="cofactor">
    <cofactor evidence="1">
        <name>biotin</name>
        <dbReference type="ChEBI" id="CHEBI:57586"/>
    </cofactor>
</comment>
<name>A0A8J3WQL2_9ACTN</name>
<dbReference type="InterPro" id="IPR011053">
    <property type="entry name" value="Single_hybrid_motif"/>
</dbReference>
<dbReference type="CDD" id="cd06850">
    <property type="entry name" value="biotinyl_domain"/>
    <property type="match status" value="1"/>
</dbReference>
<feature type="compositionally biased region" description="Basic and acidic residues" evidence="12">
    <location>
        <begin position="1533"/>
        <end position="1547"/>
    </location>
</feature>
<evidence type="ECO:0000256" key="9">
    <source>
        <dbReference type="ARBA" id="ARBA00023160"/>
    </source>
</evidence>
<evidence type="ECO:0000259" key="16">
    <source>
        <dbReference type="PROSITE" id="PS50989"/>
    </source>
</evidence>
<proteinExistence type="predicted"/>
<dbReference type="Gene3D" id="3.30.470.20">
    <property type="entry name" value="ATP-grasp fold, B domain"/>
    <property type="match status" value="1"/>
</dbReference>
<dbReference type="PANTHER" id="PTHR18866:SF33">
    <property type="entry name" value="METHYLCROTONOYL-COA CARBOXYLASE SUBUNIT ALPHA, MITOCHONDRIAL-RELATED"/>
    <property type="match status" value="1"/>
</dbReference>
<dbReference type="GO" id="GO:0006633">
    <property type="term" value="P:fatty acid biosynthetic process"/>
    <property type="evidence" value="ECO:0007669"/>
    <property type="project" value="UniProtKB-KW"/>
</dbReference>
<dbReference type="SUPFAM" id="SSF56059">
    <property type="entry name" value="Glutathione synthetase ATP-binding domain-like"/>
    <property type="match status" value="1"/>
</dbReference>
<dbReference type="InterPro" id="IPR005481">
    <property type="entry name" value="BC-like_N"/>
</dbReference>
<dbReference type="Pfam" id="PF01039">
    <property type="entry name" value="Carboxyl_trans"/>
    <property type="match status" value="1"/>
</dbReference>
<feature type="domain" description="Biotin carboxylation" evidence="15">
    <location>
        <begin position="3"/>
        <end position="464"/>
    </location>
</feature>
<accession>A0A8J3WQL2</accession>
<dbReference type="Gene3D" id="3.90.226.10">
    <property type="entry name" value="2-enoyl-CoA Hydratase, Chain A, domain 1"/>
    <property type="match status" value="2"/>
</dbReference>
<keyword evidence="3" id="KW-0444">Lipid biosynthesis</keyword>
<dbReference type="PROSITE" id="PS50975">
    <property type="entry name" value="ATP_GRASP"/>
    <property type="match status" value="1"/>
</dbReference>
<dbReference type="Pfam" id="PF00289">
    <property type="entry name" value="Biotin_carb_N"/>
    <property type="match status" value="1"/>
</dbReference>
<evidence type="ECO:0000256" key="8">
    <source>
        <dbReference type="ARBA" id="ARBA00023098"/>
    </source>
</evidence>
<evidence type="ECO:0000256" key="5">
    <source>
        <dbReference type="ARBA" id="ARBA00022741"/>
    </source>
</evidence>
<dbReference type="PROSITE" id="PS00867">
    <property type="entry name" value="CPSASE_2"/>
    <property type="match status" value="1"/>
</dbReference>
<feature type="region of interest" description="Disordered" evidence="12">
    <location>
        <begin position="1528"/>
        <end position="1547"/>
    </location>
</feature>
<dbReference type="SUPFAM" id="SSF51230">
    <property type="entry name" value="Single hybrid motif"/>
    <property type="match status" value="1"/>
</dbReference>
<evidence type="ECO:0000259" key="13">
    <source>
        <dbReference type="PROSITE" id="PS50968"/>
    </source>
</evidence>
<evidence type="ECO:0000256" key="6">
    <source>
        <dbReference type="ARBA" id="ARBA00022832"/>
    </source>
</evidence>
<keyword evidence="18" id="KW-1185">Reference proteome</keyword>
<dbReference type="InterPro" id="IPR005482">
    <property type="entry name" value="Biotin_COase_C"/>
</dbReference>
<dbReference type="GO" id="GO:0003989">
    <property type="term" value="F:acetyl-CoA carboxylase activity"/>
    <property type="evidence" value="ECO:0007669"/>
    <property type="project" value="InterPro"/>
</dbReference>
<evidence type="ECO:0000256" key="10">
    <source>
        <dbReference type="ARBA" id="ARBA00023267"/>
    </source>
</evidence>
<dbReference type="Gene3D" id="2.40.50.100">
    <property type="match status" value="1"/>
</dbReference>
<dbReference type="InterPro" id="IPR034733">
    <property type="entry name" value="AcCoA_carboxyl_beta"/>
</dbReference>
<dbReference type="InterPro" id="IPR013537">
    <property type="entry name" value="AcCoA_COase_cen"/>
</dbReference>
<dbReference type="PROSITE" id="PS00866">
    <property type="entry name" value="CPSASE_1"/>
    <property type="match status" value="1"/>
</dbReference>
<dbReference type="Pfam" id="PF00364">
    <property type="entry name" value="Biotin_lipoyl"/>
    <property type="match status" value="1"/>
</dbReference>
<protein>
    <recommendedName>
        <fullName evidence="2">biotin carboxylase</fullName>
        <ecNumber evidence="2">6.3.4.14</ecNumber>
    </recommendedName>
</protein>
<evidence type="ECO:0000259" key="14">
    <source>
        <dbReference type="PROSITE" id="PS50975"/>
    </source>
</evidence>
<evidence type="ECO:0000256" key="2">
    <source>
        <dbReference type="ARBA" id="ARBA00013263"/>
    </source>
</evidence>
<keyword evidence="4" id="KW-0436">Ligase</keyword>
<dbReference type="InterPro" id="IPR000089">
    <property type="entry name" value="Biotin_lipoyl"/>
</dbReference>